<evidence type="ECO:0000313" key="2">
    <source>
        <dbReference type="Proteomes" id="UP001139408"/>
    </source>
</evidence>
<dbReference type="GO" id="GO:0008253">
    <property type="term" value="F:5'-nucleotidase activity"/>
    <property type="evidence" value="ECO:0007669"/>
    <property type="project" value="UniProtKB-EC"/>
</dbReference>
<keyword evidence="2" id="KW-1185">Reference proteome</keyword>
<dbReference type="PANTHER" id="PTHR43611:SF3">
    <property type="entry name" value="FLAVIN MONONUCLEOTIDE HYDROLASE 1, CHLOROPLATIC"/>
    <property type="match status" value="1"/>
</dbReference>
<gene>
    <name evidence="1" type="primary">yrfG</name>
    <name evidence="1" type="ORF">L2749_07750</name>
</gene>
<dbReference type="PRINTS" id="PR00413">
    <property type="entry name" value="HADHALOGNASE"/>
</dbReference>
<dbReference type="PANTHER" id="PTHR43611">
    <property type="entry name" value="ALPHA-D-GLUCOSE 1-PHOSPHATE PHOSPHATASE"/>
    <property type="match status" value="1"/>
</dbReference>
<protein>
    <submittedName>
        <fullName evidence="1">GMP/IMP nucleotidase</fullName>
        <ecNumber evidence="1">3.1.3.5</ecNumber>
    </submittedName>
</protein>
<keyword evidence="1" id="KW-0378">Hydrolase</keyword>
<dbReference type="EC" id="3.1.3.5" evidence="1"/>
<dbReference type="Proteomes" id="UP001139408">
    <property type="component" value="Unassembled WGS sequence"/>
</dbReference>
<dbReference type="NCBIfam" id="TIGR01509">
    <property type="entry name" value="HAD-SF-IA-v3"/>
    <property type="match status" value="1"/>
</dbReference>
<dbReference type="InterPro" id="IPR023214">
    <property type="entry name" value="HAD_sf"/>
</dbReference>
<dbReference type="SFLD" id="SFLDS00003">
    <property type="entry name" value="Haloacid_Dehalogenase"/>
    <property type="match status" value="1"/>
</dbReference>
<evidence type="ECO:0000313" key="1">
    <source>
        <dbReference type="EMBL" id="MCL1105155.1"/>
    </source>
</evidence>
<comment type="caution">
    <text evidence="1">The sequence shown here is derived from an EMBL/GenBank/DDBJ whole genome shotgun (WGS) entry which is preliminary data.</text>
</comment>
<accession>A0A9X1ZB01</accession>
<dbReference type="RefSeq" id="WP_188924788.1">
    <property type="nucleotide sequence ID" value="NZ_BMQI01000014.1"/>
</dbReference>
<dbReference type="SUPFAM" id="SSF56784">
    <property type="entry name" value="HAD-like"/>
    <property type="match status" value="1"/>
</dbReference>
<dbReference type="Gene3D" id="3.40.50.1000">
    <property type="entry name" value="HAD superfamily/HAD-like"/>
    <property type="match status" value="1"/>
</dbReference>
<dbReference type="CDD" id="cd01427">
    <property type="entry name" value="HAD_like"/>
    <property type="match status" value="1"/>
</dbReference>
<dbReference type="NCBIfam" id="NF011564">
    <property type="entry name" value="PRK14988.1"/>
    <property type="match status" value="1"/>
</dbReference>
<reference evidence="1" key="1">
    <citation type="submission" date="2022-01" db="EMBL/GenBank/DDBJ databases">
        <title>Whole genome-based taxonomy of the Shewanellaceae.</title>
        <authorList>
            <person name="Martin-Rodriguez A.J."/>
        </authorList>
    </citation>
    <scope>NUCLEOTIDE SEQUENCE</scope>
    <source>
        <strain evidence="1">DSM 23803</strain>
    </source>
</reference>
<dbReference type="EMBL" id="JAKILJ010000014">
    <property type="protein sequence ID" value="MCL1105155.1"/>
    <property type="molecule type" value="Genomic_DNA"/>
</dbReference>
<dbReference type="AlphaFoldDB" id="A0A9X1ZB01"/>
<organism evidence="1 2">
    <name type="scientific">Shewanella algicola</name>
    <dbReference type="NCBI Taxonomy" id="640633"/>
    <lineage>
        <taxon>Bacteria</taxon>
        <taxon>Pseudomonadati</taxon>
        <taxon>Pseudomonadota</taxon>
        <taxon>Gammaproteobacteria</taxon>
        <taxon>Alteromonadales</taxon>
        <taxon>Shewanellaceae</taxon>
        <taxon>Shewanella</taxon>
    </lineage>
</organism>
<dbReference type="SFLD" id="SFLDG01129">
    <property type="entry name" value="C1.5:_HAD__Beta-PGM__Phosphata"/>
    <property type="match status" value="1"/>
</dbReference>
<dbReference type="Pfam" id="PF00702">
    <property type="entry name" value="Hydrolase"/>
    <property type="match status" value="1"/>
</dbReference>
<name>A0A9X1ZB01_9GAMM</name>
<dbReference type="InterPro" id="IPR036412">
    <property type="entry name" value="HAD-like_sf"/>
</dbReference>
<proteinExistence type="predicted"/>
<sequence>MFPWHKIDTVLLDMDGTLLDLHFDNHFWLQLVPQQLSLLRQISLDDANDLVTQAYHNVVGTLDWYCLDYWQQHLGLDILALHHTAADKIKIRQDSMPFLQALASASKRRILFTNAHPHSLALKLTHTNLAEGLDELLSSHESGYPKEHPNFWQYAFDKFKLDPARCLFVDDSEVILAASKRAGVGYQLGISNPDSQKTHTVFNQFPAVSDLLRSL</sequence>
<dbReference type="InterPro" id="IPR006439">
    <property type="entry name" value="HAD-SF_hydro_IA"/>
</dbReference>